<dbReference type="WBParaSite" id="maker-PairedContig_2158-snap-gene-2.23-mRNA-1">
    <property type="protein sequence ID" value="maker-PairedContig_2158-snap-gene-2.23-mRNA-1"/>
    <property type="gene ID" value="maker-PairedContig_2158-snap-gene-2.23"/>
</dbReference>
<evidence type="ECO:0000313" key="5">
    <source>
        <dbReference type="WBParaSite" id="mrna-Wban_03911"/>
    </source>
</evidence>
<gene>
    <name evidence="1" type="ORF">WUBG_00106</name>
</gene>
<sequence>MLESILKKKCSLPSDQLLVVDAEDRIIFPYLTGDDMKYLLIYLYTGKAILPKFDAFARVGRVVSLLVDREQLISIFMQWQKLIVKNLLQIEKKNNNELITEESLKALISVFSAPYGALPYAKRMALSLLADQITKNNETLAGKYNGQLQYSRYQVGHFMELKRVITSVKKTPDPL</sequence>
<dbReference type="AlphaFoldDB" id="J9F254"/>
<reference evidence="1" key="2">
    <citation type="submission" date="2012-08" db="EMBL/GenBank/DDBJ databases">
        <title>The Genome Sequence of Wuchereria bancrofti.</title>
        <authorList>
            <consortium name="The Broad Institute Genome Sequencing Platform"/>
            <consortium name="Broad Institute Genome Sequencing Center for Infectious Disease"/>
            <person name="Nutman T.B."/>
            <person name="Fink D.L."/>
            <person name="Russ C."/>
            <person name="Young S."/>
            <person name="Zeng Q."/>
            <person name="Koehrsen M."/>
            <person name="Alvarado L."/>
            <person name="Berlin A."/>
            <person name="Borenstein D."/>
            <person name="Chapman S.B."/>
            <person name="Chen Z."/>
            <person name="Engels R."/>
            <person name="Freedman E."/>
            <person name="Gellesch M."/>
            <person name="Goldberg J."/>
            <person name="Griggs A."/>
            <person name="Gujja S."/>
            <person name="Heilman E.R."/>
            <person name="Heiman D."/>
            <person name="Hepburn T."/>
            <person name="Howarth C."/>
            <person name="Jen D."/>
            <person name="Larson L."/>
            <person name="Lewis B."/>
            <person name="Mehta T."/>
            <person name="Park D."/>
            <person name="Pearson M."/>
            <person name="Richards J."/>
            <person name="Roberts A."/>
            <person name="Saif S."/>
            <person name="Shea T."/>
            <person name="Shenoy N."/>
            <person name="Sisk P."/>
            <person name="Stolte C."/>
            <person name="Sykes S."/>
            <person name="Walk T."/>
            <person name="White J."/>
            <person name="Yandava C."/>
            <person name="Haas B."/>
            <person name="Henn M.R."/>
            <person name="Nusbaum C."/>
            <person name="Birren B."/>
        </authorList>
    </citation>
    <scope>NUCLEOTIDE SEQUENCE</scope>
</reference>
<evidence type="ECO:0000313" key="1">
    <source>
        <dbReference type="EMBL" id="EJW88986.1"/>
    </source>
</evidence>
<evidence type="ECO:0000313" key="4">
    <source>
        <dbReference type="WBParaSite" id="maker-PairedContig_2158-snap-gene-2.23-mRNA-1"/>
    </source>
</evidence>
<proteinExistence type="predicted"/>
<reference evidence="3" key="4">
    <citation type="journal article" date="2016" name="Mol. Ecol.">
        <title>Population genomics of the filarial nematode parasite Wuchereria bancrofti from mosquitoes.</title>
        <authorList>
            <person name="Small S.T."/>
            <person name="Reimer L.J."/>
            <person name="Tisch D.J."/>
            <person name="King C.L."/>
            <person name="Christensen B.M."/>
            <person name="Siba P.M."/>
            <person name="Kazura J.W."/>
            <person name="Serre D."/>
            <person name="Zimmerman P.A."/>
        </authorList>
    </citation>
    <scope>NUCLEOTIDE SEQUENCE</scope>
    <source>
        <strain evidence="3">pt0022</strain>
    </source>
</reference>
<reference evidence="2" key="1">
    <citation type="submission" date="2012-08" db="EMBL/GenBank/DDBJ databases">
        <title>The Genome Sequence of Wuchereria bancrofti.</title>
        <authorList>
            <person name="Nutman T.B."/>
            <person name="Fink D.L."/>
            <person name="Russ C."/>
            <person name="Young S."/>
            <person name="Zeng Q."/>
            <person name="Koehrsen M."/>
            <person name="Alvarado L."/>
            <person name="Berlin A."/>
            <person name="Chapman S.B."/>
            <person name="Chen Z."/>
            <person name="Freedman E."/>
            <person name="Gellesch M."/>
            <person name="Goldberg J."/>
            <person name="Griggs A."/>
            <person name="Gujja S."/>
            <person name="Heilman E.R."/>
            <person name="Heiman D."/>
            <person name="Hepburn T."/>
            <person name="Howarth C."/>
            <person name="Jen D."/>
            <person name="Larson L."/>
            <person name="Lewis B."/>
            <person name="Mehta T."/>
            <person name="Park D."/>
            <person name="Pearson M."/>
            <person name="Roberts A."/>
            <person name="Saif S."/>
            <person name="Shea T."/>
            <person name="Shenoy N."/>
            <person name="Sisk P."/>
            <person name="Stolte C."/>
            <person name="Sykes S."/>
            <person name="Walk T."/>
            <person name="White J."/>
            <person name="Yandava C."/>
            <person name="Haas B."/>
            <person name="Henn M.R."/>
            <person name="Nusbaum C."/>
            <person name="Birren B."/>
        </authorList>
    </citation>
    <scope>NUCLEOTIDE SEQUENCE [LARGE SCALE GENOMIC DNA]</scope>
    <source>
        <strain evidence="2">NA</strain>
    </source>
</reference>
<dbReference type="Proteomes" id="UP000004810">
    <property type="component" value="Unassembled WGS sequence"/>
</dbReference>
<evidence type="ECO:0000313" key="3">
    <source>
        <dbReference type="Proteomes" id="UP000093561"/>
    </source>
</evidence>
<evidence type="ECO:0000313" key="2">
    <source>
        <dbReference type="Proteomes" id="UP000004810"/>
    </source>
</evidence>
<name>J9F254_WUCBA</name>
<organism evidence="1 2">
    <name type="scientific">Wuchereria bancrofti</name>
    <dbReference type="NCBI Taxonomy" id="6293"/>
    <lineage>
        <taxon>Eukaryota</taxon>
        <taxon>Metazoa</taxon>
        <taxon>Ecdysozoa</taxon>
        <taxon>Nematoda</taxon>
        <taxon>Chromadorea</taxon>
        <taxon>Rhabditida</taxon>
        <taxon>Spirurina</taxon>
        <taxon>Spiruromorpha</taxon>
        <taxon>Filarioidea</taxon>
        <taxon>Onchocercidae</taxon>
        <taxon>Wuchereria</taxon>
    </lineage>
</organism>
<dbReference type="EMBL" id="ADBV01000013">
    <property type="protein sequence ID" value="EJW88986.1"/>
    <property type="molecule type" value="Genomic_DNA"/>
</dbReference>
<reference evidence="5" key="5">
    <citation type="submission" date="2024-02" db="UniProtKB">
        <authorList>
            <consortium name="WormBaseParasite"/>
        </authorList>
    </citation>
    <scope>IDENTIFICATION</scope>
    <source>
        <strain evidence="4 5">pt0022</strain>
    </source>
</reference>
<dbReference type="Proteomes" id="UP000093561">
    <property type="component" value="Unassembled WGS sequence"/>
</dbReference>
<accession>J9F254</accession>
<dbReference type="STRING" id="6293.J9F254"/>
<dbReference type="WBParaSite" id="mrna-Wban_03911">
    <property type="protein sequence ID" value="mrna-Wban_03911"/>
    <property type="gene ID" value="Wban_03911"/>
</dbReference>
<protein>
    <submittedName>
        <fullName evidence="5">BTB domain-containing protein</fullName>
    </submittedName>
</protein>
<reference evidence="3" key="3">
    <citation type="submission" date="2015-03" db="EMBL/GenBank/DDBJ databases">
        <title>Wuchereria bancrofti Genome Sequencing Papua New Guinea Strain.</title>
        <authorList>
            <person name="Small S.T."/>
            <person name="Serre D."/>
            <person name="Zimmerman P.A."/>
        </authorList>
    </citation>
    <scope>NUCLEOTIDE SEQUENCE [LARGE SCALE GENOMIC DNA]</scope>
    <source>
        <strain evidence="3">pt0022</strain>
    </source>
</reference>